<evidence type="ECO:0000313" key="2">
    <source>
        <dbReference type="Proteomes" id="UP000075359"/>
    </source>
</evidence>
<reference evidence="1 2" key="1">
    <citation type="submission" date="2015-11" db="EMBL/GenBank/DDBJ databases">
        <title>Draft genome of Sulfurovum riftiae 1812E, a member of the Epsilonproteobacteria isolated from the tube of the deep-sea hydrothermal vent tubewom Riftia pachyptila.</title>
        <authorList>
            <person name="Vetriani C."/>
            <person name="Giovannelli D."/>
        </authorList>
    </citation>
    <scope>NUCLEOTIDE SEQUENCE [LARGE SCALE GENOMIC DNA]</scope>
    <source>
        <strain evidence="1 2">1812E</strain>
    </source>
</reference>
<protein>
    <recommendedName>
        <fullName evidence="3">PAS domain-containing protein</fullName>
    </recommendedName>
</protein>
<organism evidence="1 2">
    <name type="scientific">Sulfurovum riftiae</name>
    <dbReference type="NCBI Taxonomy" id="1630136"/>
    <lineage>
        <taxon>Bacteria</taxon>
        <taxon>Pseudomonadati</taxon>
        <taxon>Campylobacterota</taxon>
        <taxon>Epsilonproteobacteria</taxon>
        <taxon>Campylobacterales</taxon>
        <taxon>Sulfurovaceae</taxon>
        <taxon>Sulfurovum</taxon>
    </lineage>
</organism>
<evidence type="ECO:0000313" key="1">
    <source>
        <dbReference type="EMBL" id="KYJ87494.1"/>
    </source>
</evidence>
<dbReference type="OrthoDB" id="5347385at2"/>
<dbReference type="Proteomes" id="UP000075359">
    <property type="component" value="Unassembled WGS sequence"/>
</dbReference>
<dbReference type="EMBL" id="LNKT01000001">
    <property type="protein sequence ID" value="KYJ87494.1"/>
    <property type="molecule type" value="Genomic_DNA"/>
</dbReference>
<accession>A0A151CJ86</accession>
<dbReference type="CDD" id="cd00130">
    <property type="entry name" value="PAS"/>
    <property type="match status" value="1"/>
</dbReference>
<keyword evidence="2" id="KW-1185">Reference proteome</keyword>
<evidence type="ECO:0008006" key="3">
    <source>
        <dbReference type="Google" id="ProtNLM"/>
    </source>
</evidence>
<dbReference type="RefSeq" id="WP_067328382.1">
    <property type="nucleotide sequence ID" value="NZ_LNKT01000001.1"/>
</dbReference>
<proteinExistence type="predicted"/>
<sequence length="233" mass="26457">MNTLSIDFQPFVEWDNSPFILFSNQGKILYLNNAAEILFGYVSKQELYDIALAYAPQSFGYKTTTLTLNYDSFNFYAVTVGYENEEHISIRFYNTPRVKPSVPLETGKLIMTDINILLEANIALFKTKNSNRLQLLTDQDIPSFKIDQNNFSKLLRKSLDAFRSSDSISINLKLLIGEHVIIAGKKESIVQLSIEANGRYNDADAEIKSLANQSHISVLLKEHVIKLEIPLIQ</sequence>
<dbReference type="STRING" id="1630136.AS592_10310"/>
<dbReference type="InterPro" id="IPR000014">
    <property type="entry name" value="PAS"/>
</dbReference>
<gene>
    <name evidence="1" type="ORF">AS592_10310</name>
</gene>
<name>A0A151CJ86_9BACT</name>
<comment type="caution">
    <text evidence="1">The sequence shown here is derived from an EMBL/GenBank/DDBJ whole genome shotgun (WGS) entry which is preliminary data.</text>
</comment>
<dbReference type="AlphaFoldDB" id="A0A151CJ86"/>